<proteinExistence type="predicted"/>
<keyword evidence="8" id="KW-0547">Nucleotide-binding</keyword>
<evidence type="ECO:0000256" key="2">
    <source>
        <dbReference type="ARBA" id="ARBA00004429"/>
    </source>
</evidence>
<dbReference type="InterPro" id="IPR013655">
    <property type="entry name" value="PAS_fold_3"/>
</dbReference>
<dbReference type="InterPro" id="IPR001610">
    <property type="entry name" value="PAC"/>
</dbReference>
<feature type="domain" description="PAC" evidence="12">
    <location>
        <begin position="209"/>
        <end position="261"/>
    </location>
</feature>
<dbReference type="RefSeq" id="WP_088903881.1">
    <property type="nucleotide sequence ID" value="NZ_CP022272.1"/>
</dbReference>
<evidence type="ECO:0000259" key="12">
    <source>
        <dbReference type="PROSITE" id="PS50113"/>
    </source>
</evidence>
<dbReference type="GO" id="GO:0016740">
    <property type="term" value="F:transferase activity"/>
    <property type="evidence" value="ECO:0007669"/>
    <property type="project" value="UniProtKB-KW"/>
</dbReference>
<dbReference type="NCBIfam" id="TIGR00229">
    <property type="entry name" value="sensory_box"/>
    <property type="match status" value="1"/>
</dbReference>
<dbReference type="AlphaFoldDB" id="A0AAC9TY36"/>
<dbReference type="SUPFAM" id="SSF55785">
    <property type="entry name" value="PYP-like sensor domain (PAS domain)"/>
    <property type="match status" value="2"/>
</dbReference>
<dbReference type="Proteomes" id="UP000198233">
    <property type="component" value="Chromosome"/>
</dbReference>
<keyword evidence="7" id="KW-0677">Repeat</keyword>
<evidence type="ECO:0000256" key="3">
    <source>
        <dbReference type="ARBA" id="ARBA00022475"/>
    </source>
</evidence>
<dbReference type="InterPro" id="IPR000014">
    <property type="entry name" value="PAS"/>
</dbReference>
<dbReference type="FunFam" id="3.30.70.270:FF:000001">
    <property type="entry name" value="Diguanylate cyclase domain protein"/>
    <property type="match status" value="1"/>
</dbReference>
<name>A0AAC9TY36_9GAMM</name>
<keyword evidence="3" id="KW-1003">Cell membrane</keyword>
<dbReference type="PANTHER" id="PTHR44757:SF2">
    <property type="entry name" value="BIOFILM ARCHITECTURE MAINTENANCE PROTEIN MBAA"/>
    <property type="match status" value="1"/>
</dbReference>
<accession>A0AAC9TY36</accession>
<dbReference type="Gene3D" id="3.30.450.20">
    <property type="entry name" value="PAS domain"/>
    <property type="match status" value="2"/>
</dbReference>
<keyword evidence="5" id="KW-0808">Transferase</keyword>
<dbReference type="KEGG" id="smav:CFF01_03510"/>
<dbReference type="InterPro" id="IPR000160">
    <property type="entry name" value="GGDEF_dom"/>
</dbReference>
<gene>
    <name evidence="14" type="ORF">CFF01_03510</name>
</gene>
<reference evidence="14 15" key="1">
    <citation type="submission" date="2017-06" db="EMBL/GenBank/DDBJ databases">
        <title>Complete genome sequence of Shewanella marisflavi EP1 associated with anaerobic 2,4-dinitrotoluene reduction and salt tolerance.</title>
        <authorList>
            <person name="Huang J."/>
        </authorList>
    </citation>
    <scope>NUCLEOTIDE SEQUENCE [LARGE SCALE GENOMIC DNA]</scope>
    <source>
        <strain evidence="14 15">EP1</strain>
    </source>
</reference>
<dbReference type="NCBIfam" id="TIGR00254">
    <property type="entry name" value="GGDEF"/>
    <property type="match status" value="1"/>
</dbReference>
<evidence type="ECO:0000259" key="11">
    <source>
        <dbReference type="PROSITE" id="PS50112"/>
    </source>
</evidence>
<keyword evidence="6" id="KW-0812">Transmembrane</keyword>
<dbReference type="CDD" id="cd01949">
    <property type="entry name" value="GGDEF"/>
    <property type="match status" value="1"/>
</dbReference>
<organism evidence="14 15">
    <name type="scientific">Shewanella marisflavi</name>
    <dbReference type="NCBI Taxonomy" id="260364"/>
    <lineage>
        <taxon>Bacteria</taxon>
        <taxon>Pseudomonadati</taxon>
        <taxon>Pseudomonadota</taxon>
        <taxon>Gammaproteobacteria</taxon>
        <taxon>Alteromonadales</taxon>
        <taxon>Shewanellaceae</taxon>
        <taxon>Shewanella</taxon>
    </lineage>
</organism>
<dbReference type="InterPro" id="IPR035965">
    <property type="entry name" value="PAS-like_dom_sf"/>
</dbReference>
<comment type="subcellular location">
    <subcellularLocation>
        <location evidence="2">Cell inner membrane</location>
        <topology evidence="2">Multi-pass membrane protein</topology>
    </subcellularLocation>
</comment>
<evidence type="ECO:0000313" key="14">
    <source>
        <dbReference type="EMBL" id="ASJ95732.1"/>
    </source>
</evidence>
<dbReference type="InterPro" id="IPR043128">
    <property type="entry name" value="Rev_trsase/Diguanyl_cyclase"/>
</dbReference>
<dbReference type="Pfam" id="PF00990">
    <property type="entry name" value="GGDEF"/>
    <property type="match status" value="1"/>
</dbReference>
<keyword evidence="10" id="KW-0472">Membrane</keyword>
<dbReference type="InterPro" id="IPR029787">
    <property type="entry name" value="Nucleotide_cyclase"/>
</dbReference>
<dbReference type="PANTHER" id="PTHR44757">
    <property type="entry name" value="DIGUANYLATE CYCLASE DGCP"/>
    <property type="match status" value="1"/>
</dbReference>
<dbReference type="Gene3D" id="2.10.70.100">
    <property type="match status" value="1"/>
</dbReference>
<dbReference type="Gene3D" id="3.30.70.270">
    <property type="match status" value="1"/>
</dbReference>
<keyword evidence="9" id="KW-1133">Transmembrane helix</keyword>
<keyword evidence="4" id="KW-0997">Cell inner membrane</keyword>
<dbReference type="PROSITE" id="PS50887">
    <property type="entry name" value="GGDEF"/>
    <property type="match status" value="1"/>
</dbReference>
<evidence type="ECO:0000256" key="8">
    <source>
        <dbReference type="ARBA" id="ARBA00022741"/>
    </source>
</evidence>
<evidence type="ECO:0000256" key="6">
    <source>
        <dbReference type="ARBA" id="ARBA00022692"/>
    </source>
</evidence>
<evidence type="ECO:0000256" key="7">
    <source>
        <dbReference type="ARBA" id="ARBA00022737"/>
    </source>
</evidence>
<evidence type="ECO:0000313" key="15">
    <source>
        <dbReference type="Proteomes" id="UP000198233"/>
    </source>
</evidence>
<dbReference type="SMART" id="SM00267">
    <property type="entry name" value="GGDEF"/>
    <property type="match status" value="1"/>
</dbReference>
<dbReference type="PROSITE" id="PS50113">
    <property type="entry name" value="PAC"/>
    <property type="match status" value="1"/>
</dbReference>
<dbReference type="GO" id="GO:0005886">
    <property type="term" value="C:plasma membrane"/>
    <property type="evidence" value="ECO:0007669"/>
    <property type="project" value="UniProtKB-SubCell"/>
</dbReference>
<dbReference type="SMART" id="SM00091">
    <property type="entry name" value="PAS"/>
    <property type="match status" value="2"/>
</dbReference>
<evidence type="ECO:0000256" key="5">
    <source>
        <dbReference type="ARBA" id="ARBA00022679"/>
    </source>
</evidence>
<protein>
    <submittedName>
        <fullName evidence="14">Diguanylate cyclase</fullName>
    </submittedName>
</protein>
<dbReference type="InterPro" id="IPR000700">
    <property type="entry name" value="PAS-assoc_C"/>
</dbReference>
<evidence type="ECO:0000259" key="13">
    <source>
        <dbReference type="PROSITE" id="PS50887"/>
    </source>
</evidence>
<dbReference type="EMBL" id="CP022272">
    <property type="protein sequence ID" value="ASJ95732.1"/>
    <property type="molecule type" value="Genomic_DNA"/>
</dbReference>
<sequence length="439" mass="49685">MAMMGLSLLLLLALCVLVFLLLRRRSWEPLRFETLASQLDDGVILIDAKGSILAHNALAVSLMQEEATDLRGKSLALWLKDSNGAQLRQIDDRQLGTSLNLGREFLSFTRLSQEARGQLLIVRHHSLEQDIRQDITRYHHSQYFAQIGTWDWDVGTDTLYWSDAIYGIFGYKLGEVTPSYEFFYSRVHPEDREKVRAGEERCIATGENHDEEYRILWPDGSVRWVRETGNLVKDSEGELLKMVGVVRDITQDKALHNKLEQMAHQDPLTGLPNRLQLEQHLAQAIARASQIKSRVVLIFIDLNNFKQINDTLGHQAGDRVLMTAAERLKTWQRPEDLVARIGGDEFVIMVPDLPLEAMLEQEVSALAKGLFEGFREPLLQTGKGIQASLGFAVYPDHASNMDALLHVADQAMYVAKGRGDDQYHLGPDLRADLGHRLAR</sequence>
<evidence type="ECO:0000256" key="9">
    <source>
        <dbReference type="ARBA" id="ARBA00022989"/>
    </source>
</evidence>
<comment type="cofactor">
    <cofactor evidence="1">
        <name>Mg(2+)</name>
        <dbReference type="ChEBI" id="CHEBI:18420"/>
    </cofactor>
</comment>
<dbReference type="CDD" id="cd00130">
    <property type="entry name" value="PAS"/>
    <property type="match status" value="1"/>
</dbReference>
<dbReference type="Pfam" id="PF08447">
    <property type="entry name" value="PAS_3"/>
    <property type="match status" value="1"/>
</dbReference>
<dbReference type="PROSITE" id="PS50112">
    <property type="entry name" value="PAS"/>
    <property type="match status" value="1"/>
</dbReference>
<feature type="domain" description="GGDEF" evidence="13">
    <location>
        <begin position="293"/>
        <end position="428"/>
    </location>
</feature>
<dbReference type="GO" id="GO:0000166">
    <property type="term" value="F:nucleotide binding"/>
    <property type="evidence" value="ECO:0007669"/>
    <property type="project" value="UniProtKB-KW"/>
</dbReference>
<evidence type="ECO:0000256" key="1">
    <source>
        <dbReference type="ARBA" id="ARBA00001946"/>
    </source>
</evidence>
<dbReference type="FunFam" id="2.10.70.100:FF:000001">
    <property type="entry name" value="Sensory transduction histidine kinase"/>
    <property type="match status" value="1"/>
</dbReference>
<evidence type="ECO:0000256" key="10">
    <source>
        <dbReference type="ARBA" id="ARBA00023136"/>
    </source>
</evidence>
<evidence type="ECO:0000256" key="4">
    <source>
        <dbReference type="ARBA" id="ARBA00022519"/>
    </source>
</evidence>
<dbReference type="InterPro" id="IPR052155">
    <property type="entry name" value="Biofilm_reg_signaling"/>
</dbReference>
<feature type="domain" description="PAS" evidence="11">
    <location>
        <begin position="153"/>
        <end position="206"/>
    </location>
</feature>
<dbReference type="SUPFAM" id="SSF55073">
    <property type="entry name" value="Nucleotide cyclase"/>
    <property type="match status" value="1"/>
</dbReference>
<dbReference type="SMART" id="SM00086">
    <property type="entry name" value="PAC"/>
    <property type="match status" value="1"/>
</dbReference>